<dbReference type="GO" id="GO:0005737">
    <property type="term" value="C:cytoplasm"/>
    <property type="evidence" value="ECO:0007669"/>
    <property type="project" value="InterPro"/>
</dbReference>
<organism evidence="6 7">
    <name type="scientific">Candidatus Zymogenus saltonus</name>
    <dbReference type="NCBI Taxonomy" id="2844893"/>
    <lineage>
        <taxon>Bacteria</taxon>
        <taxon>Deltaproteobacteria</taxon>
        <taxon>Candidatus Zymogenia</taxon>
        <taxon>Candidatus Zymogeniales</taxon>
        <taxon>Candidatus Zymogenaceae</taxon>
        <taxon>Candidatus Zymogenus</taxon>
    </lineage>
</organism>
<dbReference type="AlphaFoldDB" id="A0A9D8PPN4"/>
<proteinExistence type="predicted"/>
<feature type="active site" evidence="4">
    <location>
        <position position="135"/>
    </location>
</feature>
<dbReference type="GO" id="GO:0006935">
    <property type="term" value="P:chemotaxis"/>
    <property type="evidence" value="ECO:0007669"/>
    <property type="project" value="UniProtKB-UniRule"/>
</dbReference>
<name>A0A9D8PPN4_9DELT</name>
<dbReference type="EMBL" id="JAFGIX010000052">
    <property type="protein sequence ID" value="MBN1573573.1"/>
    <property type="molecule type" value="Genomic_DNA"/>
</dbReference>
<evidence type="ECO:0000256" key="2">
    <source>
        <dbReference type="ARBA" id="ARBA00039140"/>
    </source>
</evidence>
<feature type="active site" evidence="4">
    <location>
        <position position="39"/>
    </location>
</feature>
<reference evidence="6" key="2">
    <citation type="submission" date="2021-01" db="EMBL/GenBank/DDBJ databases">
        <authorList>
            <person name="Hahn C.R."/>
            <person name="Youssef N.H."/>
            <person name="Elshahed M."/>
        </authorList>
    </citation>
    <scope>NUCLEOTIDE SEQUENCE</scope>
    <source>
        <strain evidence="6">Zod_Metabat.24</strain>
    </source>
</reference>
<feature type="active site" evidence="4">
    <location>
        <position position="12"/>
    </location>
</feature>
<reference evidence="6" key="1">
    <citation type="journal article" date="2021" name="Environ. Microbiol.">
        <title>Genomic characterization of three novel Desulfobacterota classes expand the metabolic and phylogenetic diversity of the phylum.</title>
        <authorList>
            <person name="Murphy C.L."/>
            <person name="Biggerstaff J."/>
            <person name="Eichhorn A."/>
            <person name="Ewing E."/>
            <person name="Shahan R."/>
            <person name="Soriano D."/>
            <person name="Stewart S."/>
            <person name="VanMol K."/>
            <person name="Walker R."/>
            <person name="Walters P."/>
            <person name="Elshahed M.S."/>
            <person name="Youssef N.H."/>
        </authorList>
    </citation>
    <scope>NUCLEOTIDE SEQUENCE</scope>
    <source>
        <strain evidence="6">Zod_Metabat.24</strain>
    </source>
</reference>
<keyword evidence="4" id="KW-0145">Chemotaxis</keyword>
<dbReference type="SUPFAM" id="SSF52738">
    <property type="entry name" value="Methylesterase CheB, C-terminal domain"/>
    <property type="match status" value="1"/>
</dbReference>
<gene>
    <name evidence="6" type="ORF">JW984_10295</name>
</gene>
<dbReference type="PROSITE" id="PS50122">
    <property type="entry name" value="CHEB"/>
    <property type="match status" value="1"/>
</dbReference>
<feature type="domain" description="CheB-type methylesterase" evidence="5">
    <location>
        <begin position="1"/>
        <end position="193"/>
    </location>
</feature>
<evidence type="ECO:0000256" key="4">
    <source>
        <dbReference type="PROSITE-ProRule" id="PRU00050"/>
    </source>
</evidence>
<dbReference type="Pfam" id="PF01339">
    <property type="entry name" value="CheB_methylest"/>
    <property type="match status" value="1"/>
</dbReference>
<dbReference type="CDD" id="cd16432">
    <property type="entry name" value="CheB_Rec"/>
    <property type="match status" value="1"/>
</dbReference>
<evidence type="ECO:0000259" key="5">
    <source>
        <dbReference type="PROSITE" id="PS50122"/>
    </source>
</evidence>
<dbReference type="InterPro" id="IPR000673">
    <property type="entry name" value="Sig_transdc_resp-reg_Me-estase"/>
</dbReference>
<dbReference type="InterPro" id="IPR035909">
    <property type="entry name" value="CheB_C"/>
</dbReference>
<comment type="catalytic activity">
    <reaction evidence="3">
        <text>[protein]-L-glutamate 5-O-methyl ester + H2O = L-glutamyl-[protein] + methanol + H(+)</text>
        <dbReference type="Rhea" id="RHEA:23236"/>
        <dbReference type="Rhea" id="RHEA-COMP:10208"/>
        <dbReference type="Rhea" id="RHEA-COMP:10311"/>
        <dbReference type="ChEBI" id="CHEBI:15377"/>
        <dbReference type="ChEBI" id="CHEBI:15378"/>
        <dbReference type="ChEBI" id="CHEBI:17790"/>
        <dbReference type="ChEBI" id="CHEBI:29973"/>
        <dbReference type="ChEBI" id="CHEBI:82795"/>
        <dbReference type="EC" id="3.1.1.61"/>
    </reaction>
</comment>
<dbReference type="PANTHER" id="PTHR42872">
    <property type="entry name" value="PROTEIN-GLUTAMATE METHYLESTERASE/PROTEIN-GLUTAMINE GLUTAMINASE"/>
    <property type="match status" value="1"/>
</dbReference>
<evidence type="ECO:0000256" key="3">
    <source>
        <dbReference type="ARBA" id="ARBA00048267"/>
    </source>
</evidence>
<dbReference type="Gene3D" id="3.40.50.180">
    <property type="entry name" value="Methylesterase CheB, C-terminal domain"/>
    <property type="match status" value="1"/>
</dbReference>
<comment type="caution">
    <text evidence="6">The sequence shown here is derived from an EMBL/GenBank/DDBJ whole genome shotgun (WGS) entry which is preliminary data.</text>
</comment>
<accession>A0A9D8PPN4</accession>
<dbReference type="GO" id="GO:0000156">
    <property type="term" value="F:phosphorelay response regulator activity"/>
    <property type="evidence" value="ECO:0007669"/>
    <property type="project" value="InterPro"/>
</dbReference>
<keyword evidence="1 4" id="KW-0378">Hydrolase</keyword>
<evidence type="ECO:0000256" key="1">
    <source>
        <dbReference type="ARBA" id="ARBA00022801"/>
    </source>
</evidence>
<dbReference type="EC" id="3.1.1.61" evidence="2"/>
<protein>
    <recommendedName>
        <fullName evidence="2">protein-glutamate methylesterase</fullName>
        <ecNumber evidence="2">3.1.1.61</ecNumber>
    </recommendedName>
</protein>
<dbReference type="Proteomes" id="UP000809273">
    <property type="component" value="Unassembled WGS sequence"/>
</dbReference>
<sequence length="201" mass="21268">MPRGKLVIIAASTGGPKVVMDILSRIPAGLPVAIIVIQHMLPKFIESFSNRLANSVKMGVKTGSRGMRVVNGGIIVAPGKKHLVLEKDGGEVFVALDDSGPRSGVIPSADLTMITAAPIYRKNLMGVILTGMGKDGMNGFQKIKEMGGITVVQDEESAVVYGMPGQALNSGLVDKILSPVEVSEEIIRFSQEDPPDGYVEI</sequence>
<dbReference type="GO" id="GO:0008984">
    <property type="term" value="F:protein-glutamate methylesterase activity"/>
    <property type="evidence" value="ECO:0007669"/>
    <property type="project" value="UniProtKB-EC"/>
</dbReference>
<evidence type="ECO:0000313" key="7">
    <source>
        <dbReference type="Proteomes" id="UP000809273"/>
    </source>
</evidence>
<dbReference type="PANTHER" id="PTHR42872:SF3">
    <property type="entry name" value="PROTEIN-GLUTAMATE METHYLESTERASE_PROTEIN-GLUTAMINE GLUTAMINASE 1"/>
    <property type="match status" value="1"/>
</dbReference>
<evidence type="ECO:0000313" key="6">
    <source>
        <dbReference type="EMBL" id="MBN1573573.1"/>
    </source>
</evidence>